<comment type="caution">
    <text evidence="3">The sequence shown here is derived from an EMBL/GenBank/DDBJ whole genome shotgun (WGS) entry which is preliminary data.</text>
</comment>
<feature type="signal peptide" evidence="1">
    <location>
        <begin position="1"/>
        <end position="15"/>
    </location>
</feature>
<accession>A0A7I8VE38</accession>
<keyword evidence="1" id="KW-0732">Signal</keyword>
<evidence type="ECO:0000313" key="4">
    <source>
        <dbReference type="Proteomes" id="UP000549394"/>
    </source>
</evidence>
<dbReference type="Pfam" id="PF00024">
    <property type="entry name" value="PAN_1"/>
    <property type="match status" value="1"/>
</dbReference>
<proteinExistence type="predicted"/>
<name>A0A7I8VE38_9ANNE</name>
<dbReference type="Proteomes" id="UP000549394">
    <property type="component" value="Unassembled WGS sequence"/>
</dbReference>
<dbReference type="EMBL" id="CAJFCJ010000005">
    <property type="protein sequence ID" value="CAD5114645.1"/>
    <property type="molecule type" value="Genomic_DNA"/>
</dbReference>
<feature type="chain" id="PRO_5029688138" description="Apple domain-containing protein" evidence="1">
    <location>
        <begin position="16"/>
        <end position="352"/>
    </location>
</feature>
<evidence type="ECO:0000256" key="1">
    <source>
        <dbReference type="SAM" id="SignalP"/>
    </source>
</evidence>
<evidence type="ECO:0000313" key="3">
    <source>
        <dbReference type="EMBL" id="CAD5114645.1"/>
    </source>
</evidence>
<sequence length="352" mass="39188">MIIILLSTLIICASSDRCDVDEKVRFGPKLAQEFDCLRYGGCWNDTFKCYYANDHIPGFIRLNGEYTTGTLVLSESDITARECARICLRKTTCEYFVYDSQNKICSGRSNPNVGQTGSSATMKTYMKEALKDWTFHNFLCPNTATVTTDIGTPNVNTPACAENCKTQSDCDFITVVRNGDQATNENCVLKKTICPIDNTPSSFESKLYLPGPAFPGIYDNNNQNLVKIRDAEALNTCVQVNNASNFNLRVPWPTIGQYVADFKVIVKGNNMKKCLRSTDALQSAGVIVYLPIHPERNIIFTGSFAGCKLESGNDETNCKYACSCGYDYCEAVYIRGFGSDDDNMEICYYNIL</sequence>
<dbReference type="AlphaFoldDB" id="A0A7I8VE38"/>
<evidence type="ECO:0000259" key="2">
    <source>
        <dbReference type="PROSITE" id="PS50948"/>
    </source>
</evidence>
<dbReference type="InterPro" id="IPR003609">
    <property type="entry name" value="Pan_app"/>
</dbReference>
<keyword evidence="4" id="KW-1185">Reference proteome</keyword>
<gene>
    <name evidence="3" type="ORF">DGYR_LOCUS3472</name>
</gene>
<organism evidence="3 4">
    <name type="scientific">Dimorphilus gyrociliatus</name>
    <dbReference type="NCBI Taxonomy" id="2664684"/>
    <lineage>
        <taxon>Eukaryota</taxon>
        <taxon>Metazoa</taxon>
        <taxon>Spiralia</taxon>
        <taxon>Lophotrochozoa</taxon>
        <taxon>Annelida</taxon>
        <taxon>Polychaeta</taxon>
        <taxon>Polychaeta incertae sedis</taxon>
        <taxon>Dinophilidae</taxon>
        <taxon>Dimorphilus</taxon>
    </lineage>
</organism>
<reference evidence="3 4" key="1">
    <citation type="submission" date="2020-08" db="EMBL/GenBank/DDBJ databases">
        <authorList>
            <person name="Hejnol A."/>
        </authorList>
    </citation>
    <scope>NUCLEOTIDE SEQUENCE [LARGE SCALE GENOMIC DNA]</scope>
</reference>
<feature type="domain" description="Apple" evidence="2">
    <location>
        <begin position="49"/>
        <end position="129"/>
    </location>
</feature>
<dbReference type="PROSITE" id="PS50948">
    <property type="entry name" value="PAN"/>
    <property type="match status" value="1"/>
</dbReference>
<dbReference type="SUPFAM" id="SSF57414">
    <property type="entry name" value="Hairpin loop containing domain-like"/>
    <property type="match status" value="1"/>
</dbReference>
<protein>
    <recommendedName>
        <fullName evidence="2">Apple domain-containing protein</fullName>
    </recommendedName>
</protein>